<dbReference type="AlphaFoldDB" id="A0A2U1MBN6"/>
<dbReference type="InterPro" id="IPR000504">
    <property type="entry name" value="RRM_dom"/>
</dbReference>
<dbReference type="Gene3D" id="3.30.70.330">
    <property type="match status" value="1"/>
</dbReference>
<comment type="caution">
    <text evidence="4">The sequence shown here is derived from an EMBL/GenBank/DDBJ whole genome shotgun (WGS) entry which is preliminary data.</text>
</comment>
<feature type="compositionally biased region" description="Low complexity" evidence="2">
    <location>
        <begin position="332"/>
        <end position="349"/>
    </location>
</feature>
<protein>
    <recommendedName>
        <fullName evidence="3">RRM domain-containing protein</fullName>
    </recommendedName>
</protein>
<reference evidence="4 5" key="1">
    <citation type="journal article" date="2018" name="Mol. Plant">
        <title>The genome of Artemisia annua provides insight into the evolution of Asteraceae family and artemisinin biosynthesis.</title>
        <authorList>
            <person name="Shen Q."/>
            <person name="Zhang L."/>
            <person name="Liao Z."/>
            <person name="Wang S."/>
            <person name="Yan T."/>
            <person name="Shi P."/>
            <person name="Liu M."/>
            <person name="Fu X."/>
            <person name="Pan Q."/>
            <person name="Wang Y."/>
            <person name="Lv Z."/>
            <person name="Lu X."/>
            <person name="Zhang F."/>
            <person name="Jiang W."/>
            <person name="Ma Y."/>
            <person name="Chen M."/>
            <person name="Hao X."/>
            <person name="Li L."/>
            <person name="Tang Y."/>
            <person name="Lv G."/>
            <person name="Zhou Y."/>
            <person name="Sun X."/>
            <person name="Brodelius P.E."/>
            <person name="Rose J.K.C."/>
            <person name="Tang K."/>
        </authorList>
    </citation>
    <scope>NUCLEOTIDE SEQUENCE [LARGE SCALE GENOMIC DNA]</scope>
    <source>
        <strain evidence="5">cv. Huhao1</strain>
        <tissue evidence="4">Leaf</tissue>
    </source>
</reference>
<feature type="domain" description="RRM" evidence="3">
    <location>
        <begin position="33"/>
        <end position="110"/>
    </location>
</feature>
<keyword evidence="1" id="KW-0694">RNA-binding</keyword>
<dbReference type="Pfam" id="PF00076">
    <property type="entry name" value="RRM_1"/>
    <property type="match status" value="1"/>
</dbReference>
<feature type="compositionally biased region" description="Polar residues" evidence="2">
    <location>
        <begin position="291"/>
        <end position="300"/>
    </location>
</feature>
<dbReference type="PROSITE" id="PS50102">
    <property type="entry name" value="RRM"/>
    <property type="match status" value="1"/>
</dbReference>
<evidence type="ECO:0000259" key="3">
    <source>
        <dbReference type="PROSITE" id="PS50102"/>
    </source>
</evidence>
<evidence type="ECO:0000313" key="5">
    <source>
        <dbReference type="Proteomes" id="UP000245207"/>
    </source>
</evidence>
<evidence type="ECO:0000256" key="1">
    <source>
        <dbReference type="PROSITE-ProRule" id="PRU00176"/>
    </source>
</evidence>
<dbReference type="OrthoDB" id="1436484at2759"/>
<evidence type="ECO:0000313" key="4">
    <source>
        <dbReference type="EMBL" id="PWA58669.1"/>
    </source>
</evidence>
<sequence>MAIPGWNEVKEKRWKYREKPARRGYHRDSSSWTVYYISNFPDACSVGEFWKIFGDYGVVTDVYIARRRNNMGDRFGFVKFARVNDKGLLESKLNNIKIGNLKLLANIEQFDRDKKPVNGARMEAYTEGKPRKQALAAQAYGIAIVEVLGVPPHLWDADLINKAGEKFGKVIIASKADGNNVNLFSEEVALLSNDCNWICEYVTVNKKFKLLVKEKNVSWVPQFVLSASQDPNIGLFPVESNSGDESNDIPVSMETEKSSEKPMGNSDGGIEGDRVPRVSGCVNPNGRYFGPSQSPSTSVEPNAMDSHPIRPAMEGGSHSKSKKRPRLNNYDSSPSYGGISRSSKAISKSKVHVISSIGDGKRKHVLEKNKALLDALRGEAEDGKIREEDSNLNHPTTNLVCDQMDGVGSSNPNQGENSCPPQVGKVDEVKDIQEDGEIREEDSNLNPPTAKLVCDQMGGVGSLNPNQGENSCPPQDGMVDEVKDI</sequence>
<dbReference type="SUPFAM" id="SSF54928">
    <property type="entry name" value="RNA-binding domain, RBD"/>
    <property type="match status" value="1"/>
</dbReference>
<feature type="region of interest" description="Disordered" evidence="2">
    <location>
        <begin position="237"/>
        <end position="349"/>
    </location>
</feature>
<dbReference type="EMBL" id="PKPP01005830">
    <property type="protein sequence ID" value="PWA58669.1"/>
    <property type="molecule type" value="Genomic_DNA"/>
</dbReference>
<feature type="compositionally biased region" description="Polar residues" evidence="2">
    <location>
        <begin position="463"/>
        <end position="473"/>
    </location>
</feature>
<dbReference type="InterPro" id="IPR012677">
    <property type="entry name" value="Nucleotide-bd_a/b_plait_sf"/>
</dbReference>
<feature type="compositionally biased region" description="Polar residues" evidence="2">
    <location>
        <begin position="408"/>
        <end position="420"/>
    </location>
</feature>
<evidence type="ECO:0000256" key="2">
    <source>
        <dbReference type="SAM" id="MobiDB-lite"/>
    </source>
</evidence>
<keyword evidence="5" id="KW-1185">Reference proteome</keyword>
<dbReference type="SMART" id="SM00360">
    <property type="entry name" value="RRM"/>
    <property type="match status" value="1"/>
</dbReference>
<gene>
    <name evidence="4" type="ORF">CTI12_AA398440</name>
</gene>
<dbReference type="Proteomes" id="UP000245207">
    <property type="component" value="Unassembled WGS sequence"/>
</dbReference>
<name>A0A2U1MBN6_ARTAN</name>
<dbReference type="GO" id="GO:0003723">
    <property type="term" value="F:RNA binding"/>
    <property type="evidence" value="ECO:0007669"/>
    <property type="project" value="UniProtKB-UniRule"/>
</dbReference>
<proteinExistence type="predicted"/>
<dbReference type="InterPro" id="IPR035979">
    <property type="entry name" value="RBD_domain_sf"/>
</dbReference>
<feature type="compositionally biased region" description="Basic and acidic residues" evidence="2">
    <location>
        <begin position="381"/>
        <end position="391"/>
    </location>
</feature>
<dbReference type="CDD" id="cd00590">
    <property type="entry name" value="RRM_SF"/>
    <property type="match status" value="1"/>
</dbReference>
<organism evidence="4 5">
    <name type="scientific">Artemisia annua</name>
    <name type="common">Sweet wormwood</name>
    <dbReference type="NCBI Taxonomy" id="35608"/>
    <lineage>
        <taxon>Eukaryota</taxon>
        <taxon>Viridiplantae</taxon>
        <taxon>Streptophyta</taxon>
        <taxon>Embryophyta</taxon>
        <taxon>Tracheophyta</taxon>
        <taxon>Spermatophyta</taxon>
        <taxon>Magnoliopsida</taxon>
        <taxon>eudicotyledons</taxon>
        <taxon>Gunneridae</taxon>
        <taxon>Pentapetalae</taxon>
        <taxon>asterids</taxon>
        <taxon>campanulids</taxon>
        <taxon>Asterales</taxon>
        <taxon>Asteraceae</taxon>
        <taxon>Asteroideae</taxon>
        <taxon>Anthemideae</taxon>
        <taxon>Artemisiinae</taxon>
        <taxon>Artemisia</taxon>
    </lineage>
</organism>
<accession>A0A2U1MBN6</accession>
<feature type="region of interest" description="Disordered" evidence="2">
    <location>
        <begin position="381"/>
        <end position="485"/>
    </location>
</feature>